<sequence>MLKFEYRICTSFNWTSKFAEEMKTCFFNSGFKFKNFKVLDNRNAKEKSELISEAEVVILAGGHVPTQNIFFQQINLKNELKTSNKIIGFSAGSMNCSEEVYAQPELQGESLDPNYKRFLKGLVNRHYLYSYSTRMGLSLNHYGSLY</sequence>
<dbReference type="InterPro" id="IPR029062">
    <property type="entry name" value="Class_I_gatase-like"/>
</dbReference>
<evidence type="ECO:0008006" key="3">
    <source>
        <dbReference type="Google" id="ProtNLM"/>
    </source>
</evidence>
<name>A0AAW7J7X6_9LACT</name>
<dbReference type="Proteomes" id="UP001240905">
    <property type="component" value="Unassembled WGS sequence"/>
</dbReference>
<dbReference type="AlphaFoldDB" id="A0AAW7J7X6"/>
<comment type="caution">
    <text evidence="1">The sequence shown here is derived from an EMBL/GenBank/DDBJ whole genome shotgun (WGS) entry which is preliminary data.</text>
</comment>
<dbReference type="EMBL" id="JAUCAE010000048">
    <property type="protein sequence ID" value="MDM7547963.1"/>
    <property type="molecule type" value="Genomic_DNA"/>
</dbReference>
<gene>
    <name evidence="1" type="ORF">QUD52_13265</name>
</gene>
<organism evidence="1 2">
    <name type="scientific">Lactococcus lactis</name>
    <dbReference type="NCBI Taxonomy" id="1358"/>
    <lineage>
        <taxon>Bacteria</taxon>
        <taxon>Bacillati</taxon>
        <taxon>Bacillota</taxon>
        <taxon>Bacilli</taxon>
        <taxon>Lactobacillales</taxon>
        <taxon>Streptococcaceae</taxon>
        <taxon>Lactococcus</taxon>
    </lineage>
</organism>
<dbReference type="Gene3D" id="3.40.50.880">
    <property type="match status" value="1"/>
</dbReference>
<accession>A0AAW7J7X6</accession>
<evidence type="ECO:0000313" key="2">
    <source>
        <dbReference type="Proteomes" id="UP001240905"/>
    </source>
</evidence>
<dbReference type="RefSeq" id="WP_259760479.1">
    <property type="nucleotide sequence ID" value="NZ_JAUCAE010000048.1"/>
</dbReference>
<reference evidence="1" key="1">
    <citation type="submission" date="2023-06" db="EMBL/GenBank/DDBJ databases">
        <title>Draft Genome Sequences of lactic acid bacteria strains isolated from fermented milk products.</title>
        <authorList>
            <person name="Elcheninov A.G."/>
            <person name="Klyukina A."/>
            <person name="Zayulina K.S."/>
            <person name="Gavirova L.A."/>
            <person name="Shcherbakova P.A."/>
            <person name="Shestakov A.I."/>
            <person name="Kublanov I.V."/>
            <person name="Kochetkova T.V."/>
        </authorList>
    </citation>
    <scope>NUCLEOTIDE SEQUENCE</scope>
    <source>
        <strain evidence="1">TOM.142</strain>
    </source>
</reference>
<evidence type="ECO:0000313" key="1">
    <source>
        <dbReference type="EMBL" id="MDM7547963.1"/>
    </source>
</evidence>
<proteinExistence type="predicted"/>
<protein>
    <recommendedName>
        <fullName evidence="3">Peptidase E</fullName>
    </recommendedName>
</protein>